<accession>A0A4U1CA66</accession>
<dbReference type="EMBL" id="SWBO01000002">
    <property type="protein sequence ID" value="TKC02681.1"/>
    <property type="molecule type" value="Genomic_DNA"/>
</dbReference>
<organism evidence="1 2">
    <name type="scientific">Pedobacter cryotolerans</name>
    <dbReference type="NCBI Taxonomy" id="2571270"/>
    <lineage>
        <taxon>Bacteria</taxon>
        <taxon>Pseudomonadati</taxon>
        <taxon>Bacteroidota</taxon>
        <taxon>Sphingobacteriia</taxon>
        <taxon>Sphingobacteriales</taxon>
        <taxon>Sphingobacteriaceae</taxon>
        <taxon>Pedobacter</taxon>
    </lineage>
</organism>
<keyword evidence="2" id="KW-1185">Reference proteome</keyword>
<sequence length="307" mass="35347">MEFGRVAPEEIAEINFTLPPDGEQTTLTLSKGKKIAKPLFYVGCAKWGRKEWKDLIYPKKTKEADFLGEYVKHFNSIELNAVFYSIPKEEQILKWRAQVAANTDGEFLFFPKFSRSITHIKRLKDTDFLTDEYIKAISSFGPYLGPCFLQVSDNFGPNNIEVLENYLNKLPKDLKVFVEVRHKDWFNGDAKKQLFSMLAKLQKGAAITDASGRRDCLHMELPTPEAFIRFVGNGGKYLDSDKARVDEWVVRIKGWLANGLQQVYFFLHQHDEADTPLIADYTIEQFNKHLGSDLSRINFIDKNSLLF</sequence>
<gene>
    <name evidence="1" type="ORF">FA045_05230</name>
</gene>
<dbReference type="AlphaFoldDB" id="A0A4U1CA66"/>
<dbReference type="PANTHER" id="PTHR30348:SF9">
    <property type="entry name" value="UPF0759 PROTEIN YECE"/>
    <property type="match status" value="1"/>
</dbReference>
<dbReference type="SUPFAM" id="SSF117396">
    <property type="entry name" value="TM1631-like"/>
    <property type="match status" value="1"/>
</dbReference>
<dbReference type="Gene3D" id="3.20.20.410">
    <property type="entry name" value="Protein of unknown function UPF0759"/>
    <property type="match status" value="1"/>
</dbReference>
<dbReference type="InterPro" id="IPR036520">
    <property type="entry name" value="UPF0759_sf"/>
</dbReference>
<dbReference type="Pfam" id="PF01904">
    <property type="entry name" value="DUF72"/>
    <property type="match status" value="1"/>
</dbReference>
<evidence type="ECO:0000313" key="1">
    <source>
        <dbReference type="EMBL" id="TKC02681.1"/>
    </source>
</evidence>
<dbReference type="RefSeq" id="WP_136875185.1">
    <property type="nucleotide sequence ID" value="NZ_SWBO01000002.1"/>
</dbReference>
<dbReference type="Proteomes" id="UP000310477">
    <property type="component" value="Unassembled WGS sequence"/>
</dbReference>
<proteinExistence type="predicted"/>
<dbReference type="InterPro" id="IPR002763">
    <property type="entry name" value="DUF72"/>
</dbReference>
<evidence type="ECO:0000313" key="2">
    <source>
        <dbReference type="Proteomes" id="UP000310477"/>
    </source>
</evidence>
<name>A0A4U1CA66_9SPHI</name>
<dbReference type="OrthoDB" id="9780310at2"/>
<protein>
    <submittedName>
        <fullName evidence="1">DUF72 domain-containing protein</fullName>
    </submittedName>
</protein>
<comment type="caution">
    <text evidence="1">The sequence shown here is derived from an EMBL/GenBank/DDBJ whole genome shotgun (WGS) entry which is preliminary data.</text>
</comment>
<dbReference type="PANTHER" id="PTHR30348">
    <property type="entry name" value="UNCHARACTERIZED PROTEIN YECE"/>
    <property type="match status" value="1"/>
</dbReference>
<reference evidence="1 2" key="1">
    <citation type="submission" date="2019-04" db="EMBL/GenBank/DDBJ databases">
        <title>Pedobacter sp. AR-2-6 sp. nov., isolated from Arctic soil.</title>
        <authorList>
            <person name="Dahal R.H."/>
            <person name="Kim D.-U."/>
        </authorList>
    </citation>
    <scope>NUCLEOTIDE SEQUENCE [LARGE SCALE GENOMIC DNA]</scope>
    <source>
        <strain evidence="1 2">AR-2-6</strain>
    </source>
</reference>